<comment type="caution">
    <text evidence="2">The sequence shown here is derived from an EMBL/GenBank/DDBJ whole genome shotgun (WGS) entry which is preliminary data.</text>
</comment>
<dbReference type="EMBL" id="JAEHTE010000026">
    <property type="protein sequence ID" value="MBI6886042.1"/>
    <property type="molecule type" value="Genomic_DNA"/>
</dbReference>
<feature type="chain" id="PRO_5034696129" description="Lipoprotein" evidence="1">
    <location>
        <begin position="18"/>
        <end position="282"/>
    </location>
</feature>
<accession>A0A8I1JJF7</accession>
<evidence type="ECO:0000256" key="1">
    <source>
        <dbReference type="SAM" id="SignalP"/>
    </source>
</evidence>
<dbReference type="RefSeq" id="WP_064491224.1">
    <property type="nucleotide sequence ID" value="NZ_JAEHTE010000026.1"/>
</dbReference>
<sequence>MTKCKFILPVLAAVAMAGCVTTEQMPDGTTKIRFSDETVSSLTSMMPNGLVTGVAGGAGSGGLDLIPTKSPVGNGQYLYFNGQYDYTCASALLYSAKSGKELDRDVNEGCRDRYFQRQLALKLAGKPYDRAAPAYDADNPPDAYWARLKGQTLARLAATQQFATRFGGLPRVDRNGNITISVGFMGVGSGQHVALTTTPQRIPVVMEDAGFAAQMRTQSAKQNTEVGDWTTCDAVLAYNSVADRGARPANIAPGDYMQYVVRFTVSSLSCKDALHGYKSASR</sequence>
<evidence type="ECO:0000313" key="3">
    <source>
        <dbReference type="Proteomes" id="UP000637061"/>
    </source>
</evidence>
<dbReference type="Proteomes" id="UP000637061">
    <property type="component" value="Unassembled WGS sequence"/>
</dbReference>
<protein>
    <recommendedName>
        <fullName evidence="4">Lipoprotein</fullName>
    </recommendedName>
</protein>
<evidence type="ECO:0008006" key="4">
    <source>
        <dbReference type="Google" id="ProtNLM"/>
    </source>
</evidence>
<reference evidence="2" key="1">
    <citation type="submission" date="2020-12" db="EMBL/GenBank/DDBJ databases">
        <title>Enhanced detection system for hospital associated transmission using whole genome sequencing surveillance.</title>
        <authorList>
            <person name="Harrison L.H."/>
            <person name="Van Tyne D."/>
            <person name="Marsh J.W."/>
            <person name="Griffith M.P."/>
            <person name="Snyder D.J."/>
            <person name="Cooper V.S."/>
            <person name="Mustapha M."/>
        </authorList>
    </citation>
    <scope>NUCLEOTIDE SEQUENCE</scope>
    <source>
        <strain evidence="2">PSB00042</strain>
    </source>
</reference>
<keyword evidence="1" id="KW-0732">Signal</keyword>
<gene>
    <name evidence="2" type="ORF">JEU22_19235</name>
</gene>
<organism evidence="2 3">
    <name type="scientific">Pseudomonas putida</name>
    <name type="common">Arthrobacter siderocapsulatus</name>
    <dbReference type="NCBI Taxonomy" id="303"/>
    <lineage>
        <taxon>Bacteria</taxon>
        <taxon>Pseudomonadati</taxon>
        <taxon>Pseudomonadota</taxon>
        <taxon>Gammaproteobacteria</taxon>
        <taxon>Pseudomonadales</taxon>
        <taxon>Pseudomonadaceae</taxon>
        <taxon>Pseudomonas</taxon>
    </lineage>
</organism>
<evidence type="ECO:0000313" key="2">
    <source>
        <dbReference type="EMBL" id="MBI6886042.1"/>
    </source>
</evidence>
<feature type="signal peptide" evidence="1">
    <location>
        <begin position="1"/>
        <end position="17"/>
    </location>
</feature>
<name>A0A8I1JJF7_PSEPU</name>
<proteinExistence type="predicted"/>
<dbReference type="PROSITE" id="PS51257">
    <property type="entry name" value="PROKAR_LIPOPROTEIN"/>
    <property type="match status" value="1"/>
</dbReference>
<dbReference type="AlphaFoldDB" id="A0A8I1JJF7"/>